<dbReference type="InterPro" id="IPR038765">
    <property type="entry name" value="Papain-like_cys_pep_sf"/>
</dbReference>
<dbReference type="AlphaFoldDB" id="A0ABD3QMF1"/>
<evidence type="ECO:0000256" key="1">
    <source>
        <dbReference type="SAM" id="MobiDB-lite"/>
    </source>
</evidence>
<feature type="compositionally biased region" description="Low complexity" evidence="1">
    <location>
        <begin position="238"/>
        <end position="249"/>
    </location>
</feature>
<dbReference type="InterPro" id="IPR050704">
    <property type="entry name" value="Peptidase_C85-like"/>
</dbReference>
<dbReference type="EMBL" id="JABMIG020000026">
    <property type="protein sequence ID" value="KAL3801535.1"/>
    <property type="molecule type" value="Genomic_DNA"/>
</dbReference>
<feature type="region of interest" description="Disordered" evidence="1">
    <location>
        <begin position="1"/>
        <end position="33"/>
    </location>
</feature>
<dbReference type="PANTHER" id="PTHR12419">
    <property type="entry name" value="OTU DOMAIN CONTAINING PROTEIN"/>
    <property type="match status" value="1"/>
</dbReference>
<organism evidence="3 4">
    <name type="scientific">Cyclotella cryptica</name>
    <dbReference type="NCBI Taxonomy" id="29204"/>
    <lineage>
        <taxon>Eukaryota</taxon>
        <taxon>Sar</taxon>
        <taxon>Stramenopiles</taxon>
        <taxon>Ochrophyta</taxon>
        <taxon>Bacillariophyta</taxon>
        <taxon>Coscinodiscophyceae</taxon>
        <taxon>Thalassiosirophycidae</taxon>
        <taxon>Stephanodiscales</taxon>
        <taxon>Stephanodiscaceae</taxon>
        <taxon>Cyclotella</taxon>
    </lineage>
</organism>
<proteinExistence type="predicted"/>
<accession>A0ABD3QMF1</accession>
<sequence>MGKQKAKKSSNNSKSRTKKQTSRNSSASSAGAAVDDAQFRTTLLNQGRIIQEMNADGNCLFRSLSDQLYRDTGSQHALVRNEVCNHLSRHRESFECFLLMNDEDEDVFDFDEYVAKMREDGEWGGNVELVAASRVYKRDIRIYSGLYDGGVMLIQYQEEEENNKQSFRGKKGDRNYDDHHDGIVHFGDLQLSYHDNDHYNSVHPLKDKTQSNNHSDLSAQNNRINSTNDATTKEERCSSSMSLSIKSASNRTNRPPRKGADCPCGSGVKYKKCCAAKEKAKAKTAKLKEKCGDITEDDDEKKGDLNSGFKVLTI</sequence>
<dbReference type="Pfam" id="PF02338">
    <property type="entry name" value="OTU"/>
    <property type="match status" value="1"/>
</dbReference>
<dbReference type="Proteomes" id="UP001516023">
    <property type="component" value="Unassembled WGS sequence"/>
</dbReference>
<comment type="caution">
    <text evidence="3">The sequence shown here is derived from an EMBL/GenBank/DDBJ whole genome shotgun (WGS) entry which is preliminary data.</text>
</comment>
<dbReference type="InterPro" id="IPR004027">
    <property type="entry name" value="SEC_C_motif"/>
</dbReference>
<feature type="compositionally biased region" description="Polar residues" evidence="1">
    <location>
        <begin position="210"/>
        <end position="230"/>
    </location>
</feature>
<keyword evidence="4" id="KW-1185">Reference proteome</keyword>
<protein>
    <recommendedName>
        <fullName evidence="2">OTU domain-containing protein</fullName>
    </recommendedName>
</protein>
<dbReference type="PROSITE" id="PS50802">
    <property type="entry name" value="OTU"/>
    <property type="match status" value="1"/>
</dbReference>
<feature type="region of interest" description="Disordered" evidence="1">
    <location>
        <begin position="205"/>
        <end position="260"/>
    </location>
</feature>
<feature type="domain" description="OTU" evidence="2">
    <location>
        <begin position="48"/>
        <end position="205"/>
    </location>
</feature>
<evidence type="ECO:0000313" key="3">
    <source>
        <dbReference type="EMBL" id="KAL3801535.1"/>
    </source>
</evidence>
<evidence type="ECO:0000259" key="2">
    <source>
        <dbReference type="PROSITE" id="PS50802"/>
    </source>
</evidence>
<dbReference type="CDD" id="cd22771">
    <property type="entry name" value="OTU_plant_OTU7-like"/>
    <property type="match status" value="1"/>
</dbReference>
<reference evidence="3 4" key="1">
    <citation type="journal article" date="2020" name="G3 (Bethesda)">
        <title>Improved Reference Genome for Cyclotella cryptica CCMP332, a Model for Cell Wall Morphogenesis, Salinity Adaptation, and Lipid Production in Diatoms (Bacillariophyta).</title>
        <authorList>
            <person name="Roberts W.R."/>
            <person name="Downey K.M."/>
            <person name="Ruck E.C."/>
            <person name="Traller J.C."/>
            <person name="Alverson A.J."/>
        </authorList>
    </citation>
    <scope>NUCLEOTIDE SEQUENCE [LARGE SCALE GENOMIC DNA]</scope>
    <source>
        <strain evidence="3 4">CCMP332</strain>
    </source>
</reference>
<dbReference type="PANTHER" id="PTHR12419:SF7">
    <property type="entry name" value="OTU DOMAIN-CONTAINING PROTEIN 3"/>
    <property type="match status" value="1"/>
</dbReference>
<dbReference type="Gene3D" id="3.90.70.80">
    <property type="match status" value="1"/>
</dbReference>
<dbReference type="Pfam" id="PF02810">
    <property type="entry name" value="SEC-C"/>
    <property type="match status" value="1"/>
</dbReference>
<dbReference type="SUPFAM" id="SSF54001">
    <property type="entry name" value="Cysteine proteinases"/>
    <property type="match status" value="1"/>
</dbReference>
<feature type="compositionally biased region" description="Low complexity" evidence="1">
    <location>
        <begin position="22"/>
        <end position="33"/>
    </location>
</feature>
<name>A0ABD3QMF1_9STRA</name>
<gene>
    <name evidence="3" type="ORF">HJC23_000973</name>
</gene>
<evidence type="ECO:0000313" key="4">
    <source>
        <dbReference type="Proteomes" id="UP001516023"/>
    </source>
</evidence>
<dbReference type="InterPro" id="IPR003323">
    <property type="entry name" value="OTU_dom"/>
</dbReference>